<name>A0A084SYY3_9BACT</name>
<dbReference type="EMBL" id="JPMI01000045">
    <property type="protein sequence ID" value="KFA93668.1"/>
    <property type="molecule type" value="Genomic_DNA"/>
</dbReference>
<evidence type="ECO:0000313" key="3">
    <source>
        <dbReference type="Proteomes" id="UP000028547"/>
    </source>
</evidence>
<feature type="region of interest" description="Disordered" evidence="1">
    <location>
        <begin position="1"/>
        <end position="20"/>
    </location>
</feature>
<comment type="caution">
    <text evidence="2">The sequence shown here is derived from an EMBL/GenBank/DDBJ whole genome shotgun (WGS) entry which is preliminary data.</text>
</comment>
<dbReference type="AlphaFoldDB" id="A0A084SYY3"/>
<sequence length="68" mass="7470">MSDPKPTRGNASRKALNALGGDDEFSVFSVEPEAQRPPVALEQDTQGRPEDTAVSFSVVRFFRKIFGD</sequence>
<protein>
    <submittedName>
        <fullName evidence="2">Uncharacterized protein</fullName>
    </submittedName>
</protein>
<dbReference type="Proteomes" id="UP000028547">
    <property type="component" value="Unassembled WGS sequence"/>
</dbReference>
<evidence type="ECO:0000313" key="2">
    <source>
        <dbReference type="EMBL" id="KFA93668.1"/>
    </source>
</evidence>
<evidence type="ECO:0000256" key="1">
    <source>
        <dbReference type="SAM" id="MobiDB-lite"/>
    </source>
</evidence>
<accession>A0A084SYY3</accession>
<proteinExistence type="predicted"/>
<gene>
    <name evidence="2" type="ORF">Q664_07855</name>
</gene>
<dbReference type="RefSeq" id="WP_043391596.1">
    <property type="nucleotide sequence ID" value="NZ_JPMI01000045.1"/>
</dbReference>
<reference evidence="2 3" key="1">
    <citation type="submission" date="2014-07" db="EMBL/GenBank/DDBJ databases">
        <title>Draft Genome Sequence of Gephyronic Acid Producer, Cystobacter violaceus Strain Cb vi76.</title>
        <authorList>
            <person name="Stevens D.C."/>
            <person name="Young J."/>
            <person name="Carmichael R."/>
            <person name="Tan J."/>
            <person name="Taylor R.E."/>
        </authorList>
    </citation>
    <scope>NUCLEOTIDE SEQUENCE [LARGE SCALE GENOMIC DNA]</scope>
    <source>
        <strain evidence="2 3">Cb vi76</strain>
    </source>
</reference>
<organism evidence="2 3">
    <name type="scientific">Archangium violaceum Cb vi76</name>
    <dbReference type="NCBI Taxonomy" id="1406225"/>
    <lineage>
        <taxon>Bacteria</taxon>
        <taxon>Pseudomonadati</taxon>
        <taxon>Myxococcota</taxon>
        <taxon>Myxococcia</taxon>
        <taxon>Myxococcales</taxon>
        <taxon>Cystobacterineae</taxon>
        <taxon>Archangiaceae</taxon>
        <taxon>Archangium</taxon>
    </lineage>
</organism>